<keyword evidence="3" id="KW-1185">Reference proteome</keyword>
<dbReference type="EMBL" id="LEKV01006102">
    <property type="protein sequence ID" value="KVH87531.1"/>
    <property type="molecule type" value="Genomic_DNA"/>
</dbReference>
<evidence type="ECO:0000313" key="3">
    <source>
        <dbReference type="Proteomes" id="UP000243975"/>
    </source>
</evidence>
<dbReference type="AlphaFoldDB" id="A0A103XB89"/>
<feature type="domain" description="TIR" evidence="1">
    <location>
        <begin position="67"/>
        <end position="137"/>
    </location>
</feature>
<dbReference type="Gramene" id="KVH87531">
    <property type="protein sequence ID" value="KVH87531"/>
    <property type="gene ID" value="Ccrd_025190"/>
</dbReference>
<gene>
    <name evidence="2" type="ORF">Ccrd_025190</name>
</gene>
<dbReference type="Pfam" id="PF01582">
    <property type="entry name" value="TIR"/>
    <property type="match status" value="1"/>
</dbReference>
<proteinExistence type="predicted"/>
<organism evidence="2 3">
    <name type="scientific">Cynara cardunculus var. scolymus</name>
    <name type="common">Globe artichoke</name>
    <name type="synonym">Cynara scolymus</name>
    <dbReference type="NCBI Taxonomy" id="59895"/>
    <lineage>
        <taxon>Eukaryota</taxon>
        <taxon>Viridiplantae</taxon>
        <taxon>Streptophyta</taxon>
        <taxon>Embryophyta</taxon>
        <taxon>Tracheophyta</taxon>
        <taxon>Spermatophyta</taxon>
        <taxon>Magnoliopsida</taxon>
        <taxon>eudicotyledons</taxon>
        <taxon>Gunneridae</taxon>
        <taxon>Pentapetalae</taxon>
        <taxon>asterids</taxon>
        <taxon>campanulids</taxon>
        <taxon>Asterales</taxon>
        <taxon>Asteraceae</taxon>
        <taxon>Carduoideae</taxon>
        <taxon>Cardueae</taxon>
        <taxon>Carduinae</taxon>
        <taxon>Cynara</taxon>
    </lineage>
</organism>
<sequence length="240" mass="27793">MAAYIWTVWTQRNHKTFRGTSKSDKDVCSDIQFTAYEWIRCRAKISKPFSWESWICNSMDAKVRNLVEEKGKIGEFEQRKNSNHFVLPVFYNVEPSDIRRHQKKFALQWYKKSAVWKEKGDLWNAALKEVATLPGFSRRGEPWRLEMVMVSSSPAISILLVPITCEISSVSSSPAISILLVSFSCIDENHSRLMLHRFSMNNEATDIKEIVGTLRNTLYPNSFSTPPRPIRQDNQTEKII</sequence>
<dbReference type="GO" id="GO:0007165">
    <property type="term" value="P:signal transduction"/>
    <property type="evidence" value="ECO:0007669"/>
    <property type="project" value="InterPro"/>
</dbReference>
<evidence type="ECO:0000313" key="2">
    <source>
        <dbReference type="EMBL" id="KVH87531.1"/>
    </source>
</evidence>
<comment type="caution">
    <text evidence="2">The sequence shown here is derived from an EMBL/GenBank/DDBJ whole genome shotgun (WGS) entry which is preliminary data.</text>
</comment>
<evidence type="ECO:0000259" key="1">
    <source>
        <dbReference type="Pfam" id="PF01582"/>
    </source>
</evidence>
<accession>A0A103XB89</accession>
<dbReference type="InterPro" id="IPR035897">
    <property type="entry name" value="Toll_tir_struct_dom_sf"/>
</dbReference>
<name>A0A103XB89_CYNCS</name>
<dbReference type="Proteomes" id="UP000243975">
    <property type="component" value="Unassembled WGS sequence"/>
</dbReference>
<dbReference type="InterPro" id="IPR000157">
    <property type="entry name" value="TIR_dom"/>
</dbReference>
<dbReference type="Gene3D" id="3.40.50.10140">
    <property type="entry name" value="Toll/interleukin-1 receptor homology (TIR) domain"/>
    <property type="match status" value="1"/>
</dbReference>
<protein>
    <recommendedName>
        <fullName evidence="1">TIR domain-containing protein</fullName>
    </recommendedName>
</protein>
<reference evidence="2 3" key="1">
    <citation type="journal article" date="2016" name="Sci. Rep.">
        <title>The genome sequence of the outbreeding globe artichoke constructed de novo incorporating a phase-aware low-pass sequencing strategy of F1 progeny.</title>
        <authorList>
            <person name="Scaglione D."/>
            <person name="Reyes-Chin-Wo S."/>
            <person name="Acquadro A."/>
            <person name="Froenicke L."/>
            <person name="Portis E."/>
            <person name="Beitel C."/>
            <person name="Tirone M."/>
            <person name="Mauro R."/>
            <person name="Lo Monaco A."/>
            <person name="Mauromicale G."/>
            <person name="Faccioli P."/>
            <person name="Cattivelli L."/>
            <person name="Rieseberg L."/>
            <person name="Michelmore R."/>
            <person name="Lanteri S."/>
        </authorList>
    </citation>
    <scope>NUCLEOTIDE SEQUENCE [LARGE SCALE GENOMIC DNA]</scope>
    <source>
        <strain evidence="2">2C</strain>
    </source>
</reference>